<dbReference type="NCBIfam" id="TIGR01066">
    <property type="entry name" value="rplM_bact"/>
    <property type="match status" value="1"/>
</dbReference>
<reference evidence="9 10" key="1">
    <citation type="submission" date="2020-08" db="EMBL/GenBank/DDBJ databases">
        <title>Genomic Encyclopedia of Type Strains, Phase IV (KMG-IV): sequencing the most valuable type-strain genomes for metagenomic binning, comparative biology and taxonomic classification.</title>
        <authorList>
            <person name="Goeker M."/>
        </authorList>
    </citation>
    <scope>NUCLEOTIDE SEQUENCE [LARGE SCALE GENOMIC DNA]</scope>
    <source>
        <strain evidence="9 10">DSM 26723</strain>
    </source>
</reference>
<organism evidence="9 10">
    <name type="scientific">Povalibacter uvarum</name>
    <dbReference type="NCBI Taxonomy" id="732238"/>
    <lineage>
        <taxon>Bacteria</taxon>
        <taxon>Pseudomonadati</taxon>
        <taxon>Pseudomonadota</taxon>
        <taxon>Gammaproteobacteria</taxon>
        <taxon>Steroidobacterales</taxon>
        <taxon>Steroidobacteraceae</taxon>
        <taxon>Povalibacter</taxon>
    </lineage>
</organism>
<evidence type="ECO:0000313" key="10">
    <source>
        <dbReference type="Proteomes" id="UP000588068"/>
    </source>
</evidence>
<comment type="caution">
    <text evidence="9">The sequence shown here is derived from an EMBL/GenBank/DDBJ whole genome shotgun (WGS) entry which is preliminary data.</text>
</comment>
<evidence type="ECO:0000256" key="7">
    <source>
        <dbReference type="RuleBase" id="RU003877"/>
    </source>
</evidence>
<dbReference type="SUPFAM" id="SSF52161">
    <property type="entry name" value="Ribosomal protein L13"/>
    <property type="match status" value="1"/>
</dbReference>
<evidence type="ECO:0000256" key="6">
    <source>
        <dbReference type="HAMAP-Rule" id="MF_01366"/>
    </source>
</evidence>
<dbReference type="GO" id="GO:0006412">
    <property type="term" value="P:translation"/>
    <property type="evidence" value="ECO:0007669"/>
    <property type="project" value="UniProtKB-UniRule"/>
</dbReference>
<evidence type="ECO:0000313" key="9">
    <source>
        <dbReference type="EMBL" id="MBB6094323.1"/>
    </source>
</evidence>
<evidence type="ECO:0000256" key="5">
    <source>
        <dbReference type="ARBA" id="ARBA00035201"/>
    </source>
</evidence>
<comment type="subunit">
    <text evidence="2 6">Part of the 50S ribosomal subunit.</text>
</comment>
<dbReference type="EMBL" id="JACHHZ010000003">
    <property type="protein sequence ID" value="MBB6094323.1"/>
    <property type="molecule type" value="Genomic_DNA"/>
</dbReference>
<sequence length="142" mass="15954">MRTVFANEATVRRDWYVVDATGKTLGRLASQLAMRLRGKHKASYTPHVDTGDNIIVLNAGKVRVTGQKLTDKFYHHHTGYMGGLKTTSLEKLLEKHPERAIEFAVKGMLPKNPLGRKMFKKLHVFAGAEHPHTAQQPKALEI</sequence>
<evidence type="ECO:0000256" key="8">
    <source>
        <dbReference type="RuleBase" id="RU003878"/>
    </source>
</evidence>
<dbReference type="PANTHER" id="PTHR11545:SF2">
    <property type="entry name" value="LARGE RIBOSOMAL SUBUNIT PROTEIN UL13M"/>
    <property type="match status" value="1"/>
</dbReference>
<dbReference type="GO" id="GO:0003729">
    <property type="term" value="F:mRNA binding"/>
    <property type="evidence" value="ECO:0007669"/>
    <property type="project" value="UniProtKB-ARBA"/>
</dbReference>
<dbReference type="CDD" id="cd00392">
    <property type="entry name" value="Ribosomal_L13"/>
    <property type="match status" value="1"/>
</dbReference>
<dbReference type="GO" id="GO:0022625">
    <property type="term" value="C:cytosolic large ribosomal subunit"/>
    <property type="evidence" value="ECO:0007669"/>
    <property type="project" value="TreeGrafter"/>
</dbReference>
<dbReference type="Gene3D" id="3.90.1180.10">
    <property type="entry name" value="Ribosomal protein L13"/>
    <property type="match status" value="1"/>
</dbReference>
<dbReference type="InterPro" id="IPR005823">
    <property type="entry name" value="Ribosomal_uL13_bac-type"/>
</dbReference>
<proteinExistence type="inferred from homology"/>
<comment type="function">
    <text evidence="6 8">This protein is one of the early assembly proteins of the 50S ribosomal subunit, although it is not seen to bind rRNA by itself. It is important during the early stages of 50S assembly.</text>
</comment>
<dbReference type="Proteomes" id="UP000588068">
    <property type="component" value="Unassembled WGS sequence"/>
</dbReference>
<dbReference type="RefSeq" id="WP_184333488.1">
    <property type="nucleotide sequence ID" value="NZ_JACHHZ010000003.1"/>
</dbReference>
<accession>A0A841HNI7</accession>
<dbReference type="GO" id="GO:0017148">
    <property type="term" value="P:negative regulation of translation"/>
    <property type="evidence" value="ECO:0007669"/>
    <property type="project" value="TreeGrafter"/>
</dbReference>
<keyword evidence="4 6" id="KW-0687">Ribonucleoprotein</keyword>
<dbReference type="InterPro" id="IPR005822">
    <property type="entry name" value="Ribosomal_uL13"/>
</dbReference>
<dbReference type="PROSITE" id="PS00783">
    <property type="entry name" value="RIBOSOMAL_L13"/>
    <property type="match status" value="1"/>
</dbReference>
<dbReference type="Pfam" id="PF00572">
    <property type="entry name" value="Ribosomal_L13"/>
    <property type="match status" value="1"/>
</dbReference>
<dbReference type="InterPro" id="IPR023563">
    <property type="entry name" value="Ribosomal_uL13_CS"/>
</dbReference>
<dbReference type="PANTHER" id="PTHR11545">
    <property type="entry name" value="RIBOSOMAL PROTEIN L13"/>
    <property type="match status" value="1"/>
</dbReference>
<dbReference type="HAMAP" id="MF_01366">
    <property type="entry name" value="Ribosomal_uL13"/>
    <property type="match status" value="1"/>
</dbReference>
<dbReference type="PIRSF" id="PIRSF002181">
    <property type="entry name" value="Ribosomal_L13"/>
    <property type="match status" value="1"/>
</dbReference>
<evidence type="ECO:0000256" key="2">
    <source>
        <dbReference type="ARBA" id="ARBA00011838"/>
    </source>
</evidence>
<dbReference type="AlphaFoldDB" id="A0A841HNI7"/>
<keyword evidence="10" id="KW-1185">Reference proteome</keyword>
<name>A0A841HNI7_9GAMM</name>
<dbReference type="FunFam" id="3.90.1180.10:FF:000001">
    <property type="entry name" value="50S ribosomal protein L13"/>
    <property type="match status" value="1"/>
</dbReference>
<dbReference type="GO" id="GO:0003735">
    <property type="term" value="F:structural constituent of ribosome"/>
    <property type="evidence" value="ECO:0007669"/>
    <property type="project" value="InterPro"/>
</dbReference>
<gene>
    <name evidence="6 8" type="primary">rplM</name>
    <name evidence="9" type="ORF">HNQ60_003204</name>
</gene>
<evidence type="ECO:0000256" key="4">
    <source>
        <dbReference type="ARBA" id="ARBA00023274"/>
    </source>
</evidence>
<keyword evidence="3 6" id="KW-0689">Ribosomal protein</keyword>
<evidence type="ECO:0000256" key="3">
    <source>
        <dbReference type="ARBA" id="ARBA00022980"/>
    </source>
</evidence>
<dbReference type="InterPro" id="IPR036899">
    <property type="entry name" value="Ribosomal_uL13_sf"/>
</dbReference>
<evidence type="ECO:0000256" key="1">
    <source>
        <dbReference type="ARBA" id="ARBA00006227"/>
    </source>
</evidence>
<protein>
    <recommendedName>
        <fullName evidence="5 6">Large ribosomal subunit protein uL13</fullName>
    </recommendedName>
</protein>
<comment type="similarity">
    <text evidence="1 6 7">Belongs to the universal ribosomal protein uL13 family.</text>
</comment>